<feature type="coiled-coil region" evidence="1">
    <location>
        <begin position="79"/>
        <end position="113"/>
    </location>
</feature>
<dbReference type="AlphaFoldDB" id="G5A5F3"/>
<feature type="compositionally biased region" description="Basic residues" evidence="2">
    <location>
        <begin position="141"/>
        <end position="164"/>
    </location>
</feature>
<evidence type="ECO:0000313" key="4">
    <source>
        <dbReference type="Proteomes" id="UP000002640"/>
    </source>
</evidence>
<dbReference type="KEGG" id="psoj:PHYSODRAFT_339683"/>
<dbReference type="EMBL" id="JH159160">
    <property type="protein sequence ID" value="EGZ09337.1"/>
    <property type="molecule type" value="Genomic_DNA"/>
</dbReference>
<feature type="compositionally biased region" description="Basic and acidic residues" evidence="2">
    <location>
        <begin position="57"/>
        <end position="71"/>
    </location>
</feature>
<organism evidence="3 4">
    <name type="scientific">Phytophthora sojae (strain P6497)</name>
    <name type="common">Soybean stem and root rot agent</name>
    <name type="synonym">Phytophthora megasperma f. sp. glycines</name>
    <dbReference type="NCBI Taxonomy" id="1094619"/>
    <lineage>
        <taxon>Eukaryota</taxon>
        <taxon>Sar</taxon>
        <taxon>Stramenopiles</taxon>
        <taxon>Oomycota</taxon>
        <taxon>Peronosporomycetes</taxon>
        <taxon>Peronosporales</taxon>
        <taxon>Peronosporaceae</taxon>
        <taxon>Phytophthora</taxon>
    </lineage>
</organism>
<evidence type="ECO:0000256" key="1">
    <source>
        <dbReference type="SAM" id="Coils"/>
    </source>
</evidence>
<feature type="region of interest" description="Disordered" evidence="2">
    <location>
        <begin position="138"/>
        <end position="170"/>
    </location>
</feature>
<dbReference type="RefSeq" id="XP_009535970.1">
    <property type="nucleotide sequence ID" value="XM_009537675.1"/>
</dbReference>
<dbReference type="Proteomes" id="UP000002640">
    <property type="component" value="Unassembled WGS sequence"/>
</dbReference>
<gene>
    <name evidence="3" type="ORF">PHYSODRAFT_339683</name>
</gene>
<evidence type="ECO:0000256" key="2">
    <source>
        <dbReference type="SAM" id="MobiDB-lite"/>
    </source>
</evidence>
<evidence type="ECO:0000313" key="3">
    <source>
        <dbReference type="EMBL" id="EGZ09337.1"/>
    </source>
</evidence>
<name>G5A5F3_PHYSP</name>
<proteinExistence type="predicted"/>
<sequence>MNNFAGNFPAYSTRTRRHLYSIATLQSSADNSSSFFTPIATSRQQLTRATGEKRRRGQESRDQASLDKEPAGELTPQHVHLLRLRVKQLELKVEQLQAERDQLEEEVKTLKVQLLVDLVDSIALQLIETRATIVKTTAKTSSKRKAQSAARKHKSEAKRIKATRRAHDLK</sequence>
<feature type="compositionally biased region" description="Polar residues" evidence="2">
    <location>
        <begin position="34"/>
        <end position="48"/>
    </location>
</feature>
<feature type="region of interest" description="Disordered" evidence="2">
    <location>
        <begin position="34"/>
        <end position="74"/>
    </location>
</feature>
<reference evidence="3 4" key="1">
    <citation type="journal article" date="2006" name="Science">
        <title>Phytophthora genome sequences uncover evolutionary origins and mechanisms of pathogenesis.</title>
        <authorList>
            <person name="Tyler B.M."/>
            <person name="Tripathy S."/>
            <person name="Zhang X."/>
            <person name="Dehal P."/>
            <person name="Jiang R.H."/>
            <person name="Aerts A."/>
            <person name="Arredondo F.D."/>
            <person name="Baxter L."/>
            <person name="Bensasson D."/>
            <person name="Beynon J.L."/>
            <person name="Chapman J."/>
            <person name="Damasceno C.M."/>
            <person name="Dorrance A.E."/>
            <person name="Dou D."/>
            <person name="Dickerman A.W."/>
            <person name="Dubchak I.L."/>
            <person name="Garbelotto M."/>
            <person name="Gijzen M."/>
            <person name="Gordon S.G."/>
            <person name="Govers F."/>
            <person name="Grunwald N.J."/>
            <person name="Huang W."/>
            <person name="Ivors K.L."/>
            <person name="Jones R.W."/>
            <person name="Kamoun S."/>
            <person name="Krampis K."/>
            <person name="Lamour K.H."/>
            <person name="Lee M.K."/>
            <person name="McDonald W.H."/>
            <person name="Medina M."/>
            <person name="Meijer H.J."/>
            <person name="Nordberg E.K."/>
            <person name="Maclean D.J."/>
            <person name="Ospina-Giraldo M.D."/>
            <person name="Morris P.F."/>
            <person name="Phuntumart V."/>
            <person name="Putnam N.H."/>
            <person name="Rash S."/>
            <person name="Rose J.K."/>
            <person name="Sakihama Y."/>
            <person name="Salamov A.A."/>
            <person name="Savidor A."/>
            <person name="Scheuring C.F."/>
            <person name="Smith B.M."/>
            <person name="Sobral B.W."/>
            <person name="Terry A."/>
            <person name="Torto-Alalibo T.A."/>
            <person name="Win J."/>
            <person name="Xu Z."/>
            <person name="Zhang H."/>
            <person name="Grigoriev I.V."/>
            <person name="Rokhsar D.S."/>
            <person name="Boore J.L."/>
        </authorList>
    </citation>
    <scope>NUCLEOTIDE SEQUENCE [LARGE SCALE GENOMIC DNA]</scope>
    <source>
        <strain evidence="3 4">P6497</strain>
    </source>
</reference>
<protein>
    <submittedName>
        <fullName evidence="3">Uncharacterized protein</fullName>
    </submittedName>
</protein>
<keyword evidence="1" id="KW-0175">Coiled coil</keyword>
<keyword evidence="4" id="KW-1185">Reference proteome</keyword>
<dbReference type="GeneID" id="20647778"/>
<dbReference type="InParanoid" id="G5A5F3"/>
<accession>G5A5F3</accession>